<feature type="chain" id="PRO_5034981328" evidence="1">
    <location>
        <begin position="17"/>
        <end position="165"/>
    </location>
</feature>
<keyword evidence="3" id="KW-1185">Reference proteome</keyword>
<dbReference type="EMBL" id="KV748938">
    <property type="protein sequence ID" value="OCL12044.1"/>
    <property type="molecule type" value="Genomic_DNA"/>
</dbReference>
<gene>
    <name evidence="2" type="ORF">AOQ84DRAFT_166785</name>
</gene>
<dbReference type="AlphaFoldDB" id="A0A8E2JWC6"/>
<dbReference type="InterPro" id="IPR031452">
    <property type="entry name" value="Kre1"/>
</dbReference>
<name>A0A8E2JWC6_9PEZI</name>
<dbReference type="OrthoDB" id="5406216at2759"/>
<organism evidence="2 3">
    <name type="scientific">Glonium stellatum</name>
    <dbReference type="NCBI Taxonomy" id="574774"/>
    <lineage>
        <taxon>Eukaryota</taxon>
        <taxon>Fungi</taxon>
        <taxon>Dikarya</taxon>
        <taxon>Ascomycota</taxon>
        <taxon>Pezizomycotina</taxon>
        <taxon>Dothideomycetes</taxon>
        <taxon>Pleosporomycetidae</taxon>
        <taxon>Gloniales</taxon>
        <taxon>Gloniaceae</taxon>
        <taxon>Glonium</taxon>
    </lineage>
</organism>
<proteinExistence type="predicted"/>
<accession>A0A8E2JWC6</accession>
<evidence type="ECO:0000313" key="3">
    <source>
        <dbReference type="Proteomes" id="UP000250140"/>
    </source>
</evidence>
<sequence>MRLSTYTILLLPTLSACLVVSPHPAYPPSLSVIPSTPTASLRNATAPPTAAATADPANPNLELREIVAGAAPTLTQTAAPVVSTQWVETTIGGVVTWVAHVYTQTFAAVPSQLPEPGKGEIGMGTLTGQVGVTKTVDAGAVETGRSVMWKKGAIAAGAVVVGLVV</sequence>
<dbReference type="GO" id="GO:0031505">
    <property type="term" value="P:fungal-type cell wall organization"/>
    <property type="evidence" value="ECO:0007669"/>
    <property type="project" value="InterPro"/>
</dbReference>
<keyword evidence="1" id="KW-0732">Signal</keyword>
<dbReference type="Proteomes" id="UP000250140">
    <property type="component" value="Unassembled WGS sequence"/>
</dbReference>
<dbReference type="Pfam" id="PF17056">
    <property type="entry name" value="KRE1"/>
    <property type="match status" value="1"/>
</dbReference>
<reference evidence="2 3" key="1">
    <citation type="journal article" date="2016" name="Nat. Commun.">
        <title>Ectomycorrhizal ecology is imprinted in the genome of the dominant symbiotic fungus Cenococcum geophilum.</title>
        <authorList>
            <consortium name="DOE Joint Genome Institute"/>
            <person name="Peter M."/>
            <person name="Kohler A."/>
            <person name="Ohm R.A."/>
            <person name="Kuo A."/>
            <person name="Krutzmann J."/>
            <person name="Morin E."/>
            <person name="Arend M."/>
            <person name="Barry K.W."/>
            <person name="Binder M."/>
            <person name="Choi C."/>
            <person name="Clum A."/>
            <person name="Copeland A."/>
            <person name="Grisel N."/>
            <person name="Haridas S."/>
            <person name="Kipfer T."/>
            <person name="LaButti K."/>
            <person name="Lindquist E."/>
            <person name="Lipzen A."/>
            <person name="Maire R."/>
            <person name="Meier B."/>
            <person name="Mihaltcheva S."/>
            <person name="Molinier V."/>
            <person name="Murat C."/>
            <person name="Poggeler S."/>
            <person name="Quandt C.A."/>
            <person name="Sperisen C."/>
            <person name="Tritt A."/>
            <person name="Tisserant E."/>
            <person name="Crous P.W."/>
            <person name="Henrissat B."/>
            <person name="Nehls U."/>
            <person name="Egli S."/>
            <person name="Spatafora J.W."/>
            <person name="Grigoriev I.V."/>
            <person name="Martin F.M."/>
        </authorList>
    </citation>
    <scope>NUCLEOTIDE SEQUENCE [LARGE SCALE GENOMIC DNA]</scope>
    <source>
        <strain evidence="2 3">CBS 207.34</strain>
    </source>
</reference>
<protein>
    <submittedName>
        <fullName evidence="2">Uncharacterized protein</fullName>
    </submittedName>
</protein>
<dbReference type="PROSITE" id="PS51257">
    <property type="entry name" value="PROKAR_LIPOPROTEIN"/>
    <property type="match status" value="1"/>
</dbReference>
<evidence type="ECO:0000256" key="1">
    <source>
        <dbReference type="SAM" id="SignalP"/>
    </source>
</evidence>
<evidence type="ECO:0000313" key="2">
    <source>
        <dbReference type="EMBL" id="OCL12044.1"/>
    </source>
</evidence>
<feature type="signal peptide" evidence="1">
    <location>
        <begin position="1"/>
        <end position="16"/>
    </location>
</feature>